<dbReference type="Proteomes" id="UP000253551">
    <property type="component" value="Unassembled WGS sequence"/>
</dbReference>
<evidence type="ECO:0000259" key="6">
    <source>
        <dbReference type="Pfam" id="PF00107"/>
    </source>
</evidence>
<dbReference type="InterPro" id="IPR013149">
    <property type="entry name" value="ADH-like_C"/>
</dbReference>
<evidence type="ECO:0000256" key="3">
    <source>
        <dbReference type="ARBA" id="ARBA00022833"/>
    </source>
</evidence>
<comment type="cofactor">
    <cofactor evidence="1 5">
        <name>Zn(2+)</name>
        <dbReference type="ChEBI" id="CHEBI:29105"/>
    </cofactor>
</comment>
<keyword evidence="9" id="KW-1185">Reference proteome</keyword>
<dbReference type="InterPro" id="IPR013154">
    <property type="entry name" value="ADH-like_N"/>
</dbReference>
<dbReference type="InterPro" id="IPR047109">
    <property type="entry name" value="CAD-like"/>
</dbReference>
<evidence type="ECO:0000256" key="4">
    <source>
        <dbReference type="ARBA" id="ARBA00023002"/>
    </source>
</evidence>
<dbReference type="CDD" id="cd05283">
    <property type="entry name" value="CAD1"/>
    <property type="match status" value="1"/>
</dbReference>
<keyword evidence="3 5" id="KW-0862">Zinc</keyword>
<comment type="similarity">
    <text evidence="5">Belongs to the zinc-containing alcohol dehydrogenase family.</text>
</comment>
<accession>A0A367KCG8</accession>
<name>A0A367KCG8_RHIST</name>
<reference evidence="8 9" key="1">
    <citation type="journal article" date="2018" name="G3 (Bethesda)">
        <title>Phylogenetic and Phylogenomic Definition of Rhizopus Species.</title>
        <authorList>
            <person name="Gryganskyi A.P."/>
            <person name="Golan J."/>
            <person name="Dolatabadi S."/>
            <person name="Mondo S."/>
            <person name="Robb S."/>
            <person name="Idnurm A."/>
            <person name="Muszewska A."/>
            <person name="Steczkiewicz K."/>
            <person name="Masonjones S."/>
            <person name="Liao H.L."/>
            <person name="Gajdeczka M.T."/>
            <person name="Anike F."/>
            <person name="Vuek A."/>
            <person name="Anishchenko I.M."/>
            <person name="Voigt K."/>
            <person name="de Hoog G.S."/>
            <person name="Smith M.E."/>
            <person name="Heitman J."/>
            <person name="Vilgalys R."/>
            <person name="Stajich J.E."/>
        </authorList>
    </citation>
    <scope>NUCLEOTIDE SEQUENCE [LARGE SCALE GENOMIC DNA]</scope>
    <source>
        <strain evidence="8 9">LSU 92-RS-03</strain>
    </source>
</reference>
<dbReference type="InterPro" id="IPR011032">
    <property type="entry name" value="GroES-like_sf"/>
</dbReference>
<evidence type="ECO:0000259" key="7">
    <source>
        <dbReference type="Pfam" id="PF08240"/>
    </source>
</evidence>
<evidence type="ECO:0000256" key="1">
    <source>
        <dbReference type="ARBA" id="ARBA00001947"/>
    </source>
</evidence>
<dbReference type="PROSITE" id="PS00065">
    <property type="entry name" value="D_2_HYDROXYACID_DH_1"/>
    <property type="match status" value="1"/>
</dbReference>
<evidence type="ECO:0000256" key="5">
    <source>
        <dbReference type="RuleBase" id="RU361277"/>
    </source>
</evidence>
<dbReference type="Pfam" id="PF00107">
    <property type="entry name" value="ADH_zinc_N"/>
    <property type="match status" value="1"/>
</dbReference>
<keyword evidence="4" id="KW-0560">Oxidoreductase</keyword>
<dbReference type="Gene3D" id="3.40.50.720">
    <property type="entry name" value="NAD(P)-binding Rossmann-like Domain"/>
    <property type="match status" value="1"/>
</dbReference>
<feature type="domain" description="Alcohol dehydrogenase-like C-terminal" evidence="6">
    <location>
        <begin position="189"/>
        <end position="312"/>
    </location>
</feature>
<dbReference type="Pfam" id="PF08240">
    <property type="entry name" value="ADH_N"/>
    <property type="match status" value="1"/>
</dbReference>
<dbReference type="PROSITE" id="PS00059">
    <property type="entry name" value="ADH_ZINC"/>
    <property type="match status" value="1"/>
</dbReference>
<feature type="domain" description="Alcohol dehydrogenase-like N-terminal" evidence="7">
    <location>
        <begin position="33"/>
        <end position="150"/>
    </location>
</feature>
<keyword evidence="2 5" id="KW-0479">Metal-binding</keyword>
<dbReference type="SUPFAM" id="SSF50129">
    <property type="entry name" value="GroES-like"/>
    <property type="match status" value="1"/>
</dbReference>
<evidence type="ECO:0008006" key="10">
    <source>
        <dbReference type="Google" id="ProtNLM"/>
    </source>
</evidence>
<dbReference type="Gene3D" id="3.90.180.10">
    <property type="entry name" value="Medium-chain alcohol dehydrogenases, catalytic domain"/>
    <property type="match status" value="1"/>
</dbReference>
<protein>
    <recommendedName>
        <fullName evidence="10">Enoyl reductase (ER) domain-containing protein</fullName>
    </recommendedName>
</protein>
<dbReference type="EMBL" id="PJQM01001941">
    <property type="protein sequence ID" value="RCH99521.1"/>
    <property type="molecule type" value="Genomic_DNA"/>
</dbReference>
<organism evidence="8 9">
    <name type="scientific">Rhizopus stolonifer</name>
    <name type="common">Rhizopus nigricans</name>
    <dbReference type="NCBI Taxonomy" id="4846"/>
    <lineage>
        <taxon>Eukaryota</taxon>
        <taxon>Fungi</taxon>
        <taxon>Fungi incertae sedis</taxon>
        <taxon>Mucoromycota</taxon>
        <taxon>Mucoromycotina</taxon>
        <taxon>Mucoromycetes</taxon>
        <taxon>Mucorales</taxon>
        <taxon>Mucorineae</taxon>
        <taxon>Rhizopodaceae</taxon>
        <taxon>Rhizopus</taxon>
    </lineage>
</organism>
<dbReference type="AlphaFoldDB" id="A0A367KCG8"/>
<dbReference type="GO" id="GO:0016616">
    <property type="term" value="F:oxidoreductase activity, acting on the CH-OH group of donors, NAD or NADP as acceptor"/>
    <property type="evidence" value="ECO:0007669"/>
    <property type="project" value="InterPro"/>
</dbReference>
<dbReference type="GO" id="GO:0008270">
    <property type="term" value="F:zinc ion binding"/>
    <property type="evidence" value="ECO:0007669"/>
    <property type="project" value="InterPro"/>
</dbReference>
<sequence>MAEETFNAWTCPGRSQPLEKTQVDFCTWDEDMIQMDVICCGVCGTDLHIVDEGWGPTEFPCVVGHEIIGRVTKVGKNVQDIKVGDRCGVGCQSSSCFECDPCKQGKENLCSKHAVWSFSDRYENETKDKTYGGFADKWRGPQQFAVKIPDSFTSEVAASFLCGGVTTYAPLKRHNVGKGSKVAVLGLGGLGHFAVQWAKAMGATVIAFDVVPDKAEDAKTLGCDEYILIQNTEEIEPHYNTFTHILATKLVNKCWPVYFNMLQKAGTFIMCDIPEVPLEGLNAFMIAVKQLTIAGSIIGSPSEIQECLNFASEHNITAWVNTFPMDQINDVFQFVRESKPRYRAIVVN</sequence>
<dbReference type="InterPro" id="IPR029752">
    <property type="entry name" value="D-isomer_DH_CS1"/>
</dbReference>
<evidence type="ECO:0000313" key="9">
    <source>
        <dbReference type="Proteomes" id="UP000253551"/>
    </source>
</evidence>
<dbReference type="STRING" id="4846.A0A367KCG8"/>
<evidence type="ECO:0000313" key="8">
    <source>
        <dbReference type="EMBL" id="RCH99521.1"/>
    </source>
</evidence>
<dbReference type="PANTHER" id="PTHR42683">
    <property type="entry name" value="ALDEHYDE REDUCTASE"/>
    <property type="match status" value="1"/>
</dbReference>
<dbReference type="FunFam" id="3.40.50.720:FF:000022">
    <property type="entry name" value="Cinnamyl alcohol dehydrogenase"/>
    <property type="match status" value="1"/>
</dbReference>
<dbReference type="InterPro" id="IPR036291">
    <property type="entry name" value="NAD(P)-bd_dom_sf"/>
</dbReference>
<dbReference type="SUPFAM" id="SSF51735">
    <property type="entry name" value="NAD(P)-binding Rossmann-fold domains"/>
    <property type="match status" value="1"/>
</dbReference>
<evidence type="ECO:0000256" key="2">
    <source>
        <dbReference type="ARBA" id="ARBA00022723"/>
    </source>
</evidence>
<proteinExistence type="inferred from homology"/>
<gene>
    <name evidence="8" type="ORF">CU098_011100</name>
</gene>
<comment type="caution">
    <text evidence="8">The sequence shown here is derived from an EMBL/GenBank/DDBJ whole genome shotgun (WGS) entry which is preliminary data.</text>
</comment>
<dbReference type="InterPro" id="IPR002328">
    <property type="entry name" value="ADH_Zn_CS"/>
</dbReference>
<dbReference type="OrthoDB" id="1879366at2759"/>